<evidence type="ECO:0000256" key="6">
    <source>
        <dbReference type="RuleBase" id="RU367155"/>
    </source>
</evidence>
<dbReference type="SMART" id="SM00521">
    <property type="entry name" value="CBF"/>
    <property type="match status" value="1"/>
</dbReference>
<proteinExistence type="inferred from homology"/>
<dbReference type="PANTHER" id="PTHR12632">
    <property type="entry name" value="TRANSCRIPTION FACTOR NF-Y ALPHA-RELATED"/>
    <property type="match status" value="1"/>
</dbReference>
<keyword evidence="2 6" id="KW-0805">Transcription regulation</keyword>
<dbReference type="GO" id="GO:0005634">
    <property type="term" value="C:nucleus"/>
    <property type="evidence" value="ECO:0007669"/>
    <property type="project" value="UniProtKB-SubCell"/>
</dbReference>
<name>A0A1R2C7C0_9CILI</name>
<protein>
    <recommendedName>
        <fullName evidence="6">Nuclear transcription factor Y subunit</fullName>
    </recommendedName>
</protein>
<comment type="subcellular location">
    <subcellularLocation>
        <location evidence="1 6">Nucleus</location>
    </subcellularLocation>
</comment>
<keyword evidence="4 6" id="KW-0804">Transcription</keyword>
<comment type="similarity">
    <text evidence="6">Belongs to the NFYA/HAP2 subunit family.</text>
</comment>
<gene>
    <name evidence="7" type="ORF">SteCoe_13871</name>
</gene>
<dbReference type="GO" id="GO:0003677">
    <property type="term" value="F:DNA binding"/>
    <property type="evidence" value="ECO:0007669"/>
    <property type="project" value="UniProtKB-KW"/>
</dbReference>
<dbReference type="AlphaFoldDB" id="A0A1R2C7C0"/>
<keyword evidence="5 6" id="KW-0539">Nucleus</keyword>
<dbReference type="Proteomes" id="UP000187209">
    <property type="component" value="Unassembled WGS sequence"/>
</dbReference>
<organism evidence="7 8">
    <name type="scientific">Stentor coeruleus</name>
    <dbReference type="NCBI Taxonomy" id="5963"/>
    <lineage>
        <taxon>Eukaryota</taxon>
        <taxon>Sar</taxon>
        <taxon>Alveolata</taxon>
        <taxon>Ciliophora</taxon>
        <taxon>Postciliodesmatophora</taxon>
        <taxon>Heterotrichea</taxon>
        <taxon>Heterotrichida</taxon>
        <taxon>Stentoridae</taxon>
        <taxon>Stentor</taxon>
    </lineage>
</organism>
<comment type="function">
    <text evidence="6">Component of the sequence-specific heterotrimeric transcription factor (NF-Y) which specifically recognizes a 5'-CCAAT-3' box motif found in the promoters of its target genes.</text>
</comment>
<dbReference type="EMBL" id="MPUH01000254">
    <property type="protein sequence ID" value="OMJ84889.1"/>
    <property type="molecule type" value="Genomic_DNA"/>
</dbReference>
<dbReference type="InterPro" id="IPR001289">
    <property type="entry name" value="NFYA"/>
</dbReference>
<keyword evidence="3 6" id="KW-0238">DNA-binding</keyword>
<evidence type="ECO:0000256" key="3">
    <source>
        <dbReference type="ARBA" id="ARBA00023125"/>
    </source>
</evidence>
<accession>A0A1R2C7C0</accession>
<reference evidence="7 8" key="1">
    <citation type="submission" date="2016-11" db="EMBL/GenBank/DDBJ databases">
        <title>The macronuclear genome of Stentor coeruleus: a giant cell with tiny introns.</title>
        <authorList>
            <person name="Slabodnick M."/>
            <person name="Ruby J.G."/>
            <person name="Reiff S.B."/>
            <person name="Swart E.C."/>
            <person name="Gosai S."/>
            <person name="Prabakaran S."/>
            <person name="Witkowska E."/>
            <person name="Larue G.E."/>
            <person name="Fisher S."/>
            <person name="Freeman R.M."/>
            <person name="Gunawardena J."/>
            <person name="Chu W."/>
            <person name="Stover N.A."/>
            <person name="Gregory B.D."/>
            <person name="Nowacki M."/>
            <person name="Derisi J."/>
            <person name="Roy S.W."/>
            <person name="Marshall W.F."/>
            <person name="Sood P."/>
        </authorList>
    </citation>
    <scope>NUCLEOTIDE SEQUENCE [LARGE SCALE GENOMIC DNA]</scope>
    <source>
        <strain evidence="7">WM001</strain>
    </source>
</reference>
<comment type="subunit">
    <text evidence="6">Heterotrimer.</text>
</comment>
<dbReference type="PROSITE" id="PS51152">
    <property type="entry name" value="NFYA_HAP2_2"/>
    <property type="match status" value="1"/>
</dbReference>
<dbReference type="Gene3D" id="6.10.250.2430">
    <property type="match status" value="1"/>
</dbReference>
<sequence length="142" mass="16498">MANQNSYSNCIKRDSLDTLGLKDIEIDTLPYVPEPLYYKVDLPPTVKCILPPKFLEEEPLLVNPKQYERIIKRRIARNKGKEVMKASKKHYKHESRHLHACKRKRTIGGKFLPKEGDNKSKKKVKYSKYSAACVLYGYTPDD</sequence>
<evidence type="ECO:0000256" key="4">
    <source>
        <dbReference type="ARBA" id="ARBA00023163"/>
    </source>
</evidence>
<evidence type="ECO:0000256" key="5">
    <source>
        <dbReference type="ARBA" id="ARBA00023242"/>
    </source>
</evidence>
<evidence type="ECO:0000256" key="2">
    <source>
        <dbReference type="ARBA" id="ARBA00023015"/>
    </source>
</evidence>
<comment type="caution">
    <text evidence="7">The sequence shown here is derived from an EMBL/GenBank/DDBJ whole genome shotgun (WGS) entry which is preliminary data.</text>
</comment>
<dbReference type="GO" id="GO:0003700">
    <property type="term" value="F:DNA-binding transcription factor activity"/>
    <property type="evidence" value="ECO:0007669"/>
    <property type="project" value="UniProtKB-UniRule"/>
</dbReference>
<evidence type="ECO:0000313" key="7">
    <source>
        <dbReference type="EMBL" id="OMJ84889.1"/>
    </source>
</evidence>
<dbReference type="Pfam" id="PF02045">
    <property type="entry name" value="CBFB_NFYA"/>
    <property type="match status" value="1"/>
</dbReference>
<dbReference type="OrthoDB" id="1097733at2759"/>
<evidence type="ECO:0000313" key="8">
    <source>
        <dbReference type="Proteomes" id="UP000187209"/>
    </source>
</evidence>
<keyword evidence="8" id="KW-1185">Reference proteome</keyword>
<evidence type="ECO:0000256" key="1">
    <source>
        <dbReference type="ARBA" id="ARBA00004123"/>
    </source>
</evidence>